<protein>
    <submittedName>
        <fullName evidence="3">Tripartite-type tricarboxylate transporter, receptor component TctC</fullName>
    </submittedName>
</protein>
<proteinExistence type="inferred from homology"/>
<keyword evidence="2" id="KW-0732">Signal</keyword>
<dbReference type="RefSeq" id="WP_076531284.1">
    <property type="nucleotide sequence ID" value="NZ_FOAC01000001.1"/>
</dbReference>
<dbReference type="Gene3D" id="3.40.190.10">
    <property type="entry name" value="Periplasmic binding protein-like II"/>
    <property type="match status" value="1"/>
</dbReference>
<evidence type="ECO:0000313" key="3">
    <source>
        <dbReference type="EMBL" id="SIR97349.1"/>
    </source>
</evidence>
<dbReference type="CDD" id="cd07012">
    <property type="entry name" value="PBP2_Bug_TTT"/>
    <property type="match status" value="1"/>
</dbReference>
<dbReference type="PANTHER" id="PTHR42928:SF5">
    <property type="entry name" value="BLR1237 PROTEIN"/>
    <property type="match status" value="1"/>
</dbReference>
<dbReference type="Gene3D" id="3.40.190.150">
    <property type="entry name" value="Bordetella uptake gene, domain 1"/>
    <property type="match status" value="1"/>
</dbReference>
<dbReference type="Proteomes" id="UP000186019">
    <property type="component" value="Unassembled WGS sequence"/>
</dbReference>
<reference evidence="3 4" key="1">
    <citation type="submission" date="2017-01" db="EMBL/GenBank/DDBJ databases">
        <authorList>
            <person name="Mah S.A."/>
            <person name="Swanson W.J."/>
            <person name="Moy G.W."/>
            <person name="Vacquier V.D."/>
        </authorList>
    </citation>
    <scope>NUCLEOTIDE SEQUENCE [LARGE SCALE GENOMIC DNA]</scope>
    <source>
        <strain evidence="3 4">DSM 29590</strain>
    </source>
</reference>
<dbReference type="PANTHER" id="PTHR42928">
    <property type="entry name" value="TRICARBOXYLATE-BINDING PROTEIN"/>
    <property type="match status" value="1"/>
</dbReference>
<accession>A0A1N7FAJ9</accession>
<keyword evidence="4" id="KW-1185">Reference proteome</keyword>
<evidence type="ECO:0000256" key="2">
    <source>
        <dbReference type="SAM" id="SignalP"/>
    </source>
</evidence>
<organism evidence="3 4">
    <name type="scientific">Roseovarius nanhaiticus</name>
    <dbReference type="NCBI Taxonomy" id="573024"/>
    <lineage>
        <taxon>Bacteria</taxon>
        <taxon>Pseudomonadati</taxon>
        <taxon>Pseudomonadota</taxon>
        <taxon>Alphaproteobacteria</taxon>
        <taxon>Rhodobacterales</taxon>
        <taxon>Roseobacteraceae</taxon>
        <taxon>Roseovarius</taxon>
    </lineage>
</organism>
<sequence>MKKSIILAAALALAPGVALAEWPGDKPITLVVGYSAGGGTDILARTMAPFLEKYIDGASFVVVNKPGPGGEYGFTETANADPDGYTIGFMNAPAFITLPYERETRYSFDSFAPIANLVTDPATLSVPGDSTISSLDDFVAEAKAAPSALTIGHQGYGGSMHLSLEGFLDMTETEVTQVPFPGIPPAATALLGGHIAGLVVGAGEASGIGSEDKPIKILGVMSRERLELFPDIPTFAEQGYEIYSGSDRGFAAPKGTPDEIVSKIGEAIEKTLEDPEFLKAAEEQSLPLNYMNKAEYTEYLSEVNTRIGKLWETNPWR</sequence>
<gene>
    <name evidence="3" type="ORF">SAMN05421666_0885</name>
</gene>
<dbReference type="PIRSF" id="PIRSF017082">
    <property type="entry name" value="YflP"/>
    <property type="match status" value="1"/>
</dbReference>
<evidence type="ECO:0000313" key="4">
    <source>
        <dbReference type="Proteomes" id="UP000186019"/>
    </source>
</evidence>
<dbReference type="SUPFAM" id="SSF53850">
    <property type="entry name" value="Periplasmic binding protein-like II"/>
    <property type="match status" value="1"/>
</dbReference>
<dbReference type="STRING" id="573024.SAMN05216208_1251"/>
<dbReference type="InterPro" id="IPR042100">
    <property type="entry name" value="Bug_dom1"/>
</dbReference>
<dbReference type="EMBL" id="FTNV01000001">
    <property type="protein sequence ID" value="SIR97349.1"/>
    <property type="molecule type" value="Genomic_DNA"/>
</dbReference>
<keyword evidence="3" id="KW-0675">Receptor</keyword>
<dbReference type="OrthoDB" id="9780943at2"/>
<comment type="similarity">
    <text evidence="1">Belongs to the UPF0065 (bug) family.</text>
</comment>
<dbReference type="AlphaFoldDB" id="A0A1N7FAJ9"/>
<dbReference type="InterPro" id="IPR005064">
    <property type="entry name" value="BUG"/>
</dbReference>
<dbReference type="Pfam" id="PF03401">
    <property type="entry name" value="TctC"/>
    <property type="match status" value="1"/>
</dbReference>
<feature type="chain" id="PRO_5009941633" evidence="2">
    <location>
        <begin position="21"/>
        <end position="317"/>
    </location>
</feature>
<feature type="signal peptide" evidence="2">
    <location>
        <begin position="1"/>
        <end position="20"/>
    </location>
</feature>
<evidence type="ECO:0000256" key="1">
    <source>
        <dbReference type="ARBA" id="ARBA00006987"/>
    </source>
</evidence>
<name>A0A1N7FAJ9_9RHOB</name>